<evidence type="ECO:0000313" key="3">
    <source>
        <dbReference type="EMBL" id="SEP09334.1"/>
    </source>
</evidence>
<dbReference type="InterPro" id="IPR035197">
    <property type="entry name" value="DUF5313"/>
</dbReference>
<accession>A0A1H8V296</accession>
<keyword evidence="2" id="KW-0472">Membrane</keyword>
<keyword evidence="4" id="KW-1185">Reference proteome</keyword>
<sequence length="159" mass="17221">MSHVPATPSHRPADRPTVGGVHARQQAPPAAPRPGALRWLRYALGGGLPERFAPWVLADTTEPGWIRRHMTRAVVQMLPLVVACLVVPVPLAYRLSAALGGLLIGLMFSLAFMVETTEHRVAKAGYAPGTAAALREERIERARTERRAPYREGGAGSFD</sequence>
<keyword evidence="2" id="KW-1133">Transmembrane helix</keyword>
<dbReference type="Proteomes" id="UP000198960">
    <property type="component" value="Unassembled WGS sequence"/>
</dbReference>
<organism evidence="3 4">
    <name type="scientific">Trujillonella endophytica</name>
    <dbReference type="NCBI Taxonomy" id="673521"/>
    <lineage>
        <taxon>Bacteria</taxon>
        <taxon>Bacillati</taxon>
        <taxon>Actinomycetota</taxon>
        <taxon>Actinomycetes</taxon>
        <taxon>Geodermatophilales</taxon>
        <taxon>Geodermatophilaceae</taxon>
        <taxon>Trujillonella</taxon>
    </lineage>
</organism>
<feature type="region of interest" description="Disordered" evidence="1">
    <location>
        <begin position="1"/>
        <end position="32"/>
    </location>
</feature>
<proteinExistence type="predicted"/>
<evidence type="ECO:0008006" key="5">
    <source>
        <dbReference type="Google" id="ProtNLM"/>
    </source>
</evidence>
<dbReference type="EMBL" id="FOEE01000010">
    <property type="protein sequence ID" value="SEP09334.1"/>
    <property type="molecule type" value="Genomic_DNA"/>
</dbReference>
<dbReference type="AlphaFoldDB" id="A0A1H8V296"/>
<dbReference type="Pfam" id="PF17240">
    <property type="entry name" value="DUF5313"/>
    <property type="match status" value="1"/>
</dbReference>
<evidence type="ECO:0000256" key="1">
    <source>
        <dbReference type="SAM" id="MobiDB-lite"/>
    </source>
</evidence>
<gene>
    <name evidence="3" type="ORF">SAMN05660991_03209</name>
</gene>
<keyword evidence="2" id="KW-0812">Transmembrane</keyword>
<reference evidence="4" key="1">
    <citation type="submission" date="2016-10" db="EMBL/GenBank/DDBJ databases">
        <authorList>
            <person name="Varghese N."/>
            <person name="Submissions S."/>
        </authorList>
    </citation>
    <scope>NUCLEOTIDE SEQUENCE [LARGE SCALE GENOMIC DNA]</scope>
    <source>
        <strain evidence="4">DSM 45413</strain>
    </source>
</reference>
<feature type="transmembrane region" description="Helical" evidence="2">
    <location>
        <begin position="73"/>
        <end position="91"/>
    </location>
</feature>
<evidence type="ECO:0000313" key="4">
    <source>
        <dbReference type="Proteomes" id="UP000198960"/>
    </source>
</evidence>
<name>A0A1H8V296_9ACTN</name>
<dbReference type="STRING" id="673521.SAMN05660991_03209"/>
<evidence type="ECO:0000256" key="2">
    <source>
        <dbReference type="SAM" id="Phobius"/>
    </source>
</evidence>
<protein>
    <recommendedName>
        <fullName evidence="5">DUF5313 domain-containing protein</fullName>
    </recommendedName>
</protein>
<feature type="transmembrane region" description="Helical" evidence="2">
    <location>
        <begin position="97"/>
        <end position="114"/>
    </location>
</feature>